<name>A0A532VA65_UNCT6</name>
<dbReference type="InterPro" id="IPR016195">
    <property type="entry name" value="Pol/histidinol_Pase-like"/>
</dbReference>
<dbReference type="SUPFAM" id="SSF89550">
    <property type="entry name" value="PHP domain-like"/>
    <property type="match status" value="1"/>
</dbReference>
<dbReference type="PANTHER" id="PTHR42924">
    <property type="entry name" value="EXONUCLEASE"/>
    <property type="match status" value="1"/>
</dbReference>
<protein>
    <recommendedName>
        <fullName evidence="1">Polymerase/histidinol phosphatase N-terminal domain-containing protein</fullName>
    </recommendedName>
</protein>
<evidence type="ECO:0000259" key="1">
    <source>
        <dbReference type="SMART" id="SM00481"/>
    </source>
</evidence>
<evidence type="ECO:0000313" key="3">
    <source>
        <dbReference type="Proteomes" id="UP000317778"/>
    </source>
</evidence>
<organism evidence="2 3">
    <name type="scientific">candidate division TA06 bacterium B3_TA06</name>
    <dbReference type="NCBI Taxonomy" id="2012487"/>
    <lineage>
        <taxon>Bacteria</taxon>
        <taxon>Bacteria division TA06</taxon>
    </lineage>
</organism>
<dbReference type="PANTHER" id="PTHR42924:SF3">
    <property type="entry name" value="POLYMERASE_HISTIDINOL PHOSPHATASE N-TERMINAL DOMAIN-CONTAINING PROTEIN"/>
    <property type="match status" value="1"/>
</dbReference>
<dbReference type="Gene3D" id="1.10.150.650">
    <property type="match status" value="1"/>
</dbReference>
<gene>
    <name evidence="2" type="ORF">CEE36_02685</name>
</gene>
<reference evidence="2 3" key="1">
    <citation type="submission" date="2017-06" db="EMBL/GenBank/DDBJ databases">
        <title>Novel microbial phyla capable of carbon fixation and sulfur reduction in deep-sea sediments.</title>
        <authorList>
            <person name="Huang J."/>
            <person name="Baker B."/>
            <person name="Wang Y."/>
        </authorList>
    </citation>
    <scope>NUCLEOTIDE SEQUENCE [LARGE SCALE GENOMIC DNA]</scope>
    <source>
        <strain evidence="2">B3_TA06</strain>
    </source>
</reference>
<comment type="caution">
    <text evidence="2">The sequence shown here is derived from an EMBL/GenBank/DDBJ whole genome shotgun (WGS) entry which is preliminary data.</text>
</comment>
<dbReference type="SMART" id="SM00481">
    <property type="entry name" value="POLIIIAc"/>
    <property type="match status" value="1"/>
</dbReference>
<dbReference type="AlphaFoldDB" id="A0A532VA65"/>
<dbReference type="InterPro" id="IPR004013">
    <property type="entry name" value="PHP_dom"/>
</dbReference>
<evidence type="ECO:0000313" key="2">
    <source>
        <dbReference type="EMBL" id="TKJ44042.1"/>
    </source>
</evidence>
<dbReference type="Proteomes" id="UP000317778">
    <property type="component" value="Unassembled WGS sequence"/>
</dbReference>
<dbReference type="InterPro" id="IPR003141">
    <property type="entry name" value="Pol/His_phosphatase_N"/>
</dbReference>
<proteinExistence type="predicted"/>
<dbReference type="InterPro" id="IPR052018">
    <property type="entry name" value="PHP_domain"/>
</dbReference>
<dbReference type="Gene3D" id="3.20.20.140">
    <property type="entry name" value="Metal-dependent hydrolases"/>
    <property type="match status" value="1"/>
</dbReference>
<feature type="domain" description="Polymerase/histidinol phosphatase N-terminal" evidence="1">
    <location>
        <begin position="6"/>
        <end position="71"/>
    </location>
</feature>
<sequence>MTGLSADLHIHTSYSDGLHSPAEVVRMASKANLKAMAITDHDTVAGLREGKLTGRKLGIEVISGVELSCDLEGKEIHMLAYFAPGNETVLEERLEWYQAKREERVFEIIDRLNQAGISLDIADVRRFSTGKSIGRLHVAKALMAQGTARSVHEVFSRFLGPDGVAYVPKAKLSVAEAVEFTHEHQGVAVLAHPGMYRIENAAERTLEYLDGIEVWYPEHPPSFEDHLYALALKNRLIPTGGSDYHGVERNHIGCVRIPYSIVTRLLDVAVGV</sequence>
<accession>A0A532VA65</accession>
<dbReference type="GO" id="GO:0035312">
    <property type="term" value="F:5'-3' DNA exonuclease activity"/>
    <property type="evidence" value="ECO:0007669"/>
    <property type="project" value="TreeGrafter"/>
</dbReference>
<dbReference type="EMBL" id="NJBO01000002">
    <property type="protein sequence ID" value="TKJ44042.1"/>
    <property type="molecule type" value="Genomic_DNA"/>
</dbReference>
<dbReference type="GO" id="GO:0004534">
    <property type="term" value="F:5'-3' RNA exonuclease activity"/>
    <property type="evidence" value="ECO:0007669"/>
    <property type="project" value="TreeGrafter"/>
</dbReference>
<dbReference type="Pfam" id="PF02811">
    <property type="entry name" value="PHP"/>
    <property type="match status" value="1"/>
</dbReference>
<dbReference type="CDD" id="cd07438">
    <property type="entry name" value="PHP_HisPPase_AMP"/>
    <property type="match status" value="1"/>
</dbReference>